<dbReference type="Proteomes" id="UP001497482">
    <property type="component" value="Chromosome 2"/>
</dbReference>
<dbReference type="InterPro" id="IPR050918">
    <property type="entry name" value="CNF-like_PLA2_Inhibitor"/>
</dbReference>
<name>A0AAV2KSC0_KNICA</name>
<evidence type="ECO:0000256" key="2">
    <source>
        <dbReference type="ARBA" id="ARBA00022525"/>
    </source>
</evidence>
<reference evidence="4 5" key="1">
    <citation type="submission" date="2024-04" db="EMBL/GenBank/DDBJ databases">
        <authorList>
            <person name="Waldvogel A.-M."/>
            <person name="Schoenle A."/>
        </authorList>
    </citation>
    <scope>NUCLEOTIDE SEQUENCE [LARGE SCALE GENOMIC DNA]</scope>
</reference>
<dbReference type="AlphaFoldDB" id="A0AAV2KSC0"/>
<dbReference type="Gene3D" id="2.10.60.10">
    <property type="entry name" value="CD59"/>
    <property type="match status" value="2"/>
</dbReference>
<dbReference type="GO" id="GO:0005576">
    <property type="term" value="C:extracellular region"/>
    <property type="evidence" value="ECO:0007669"/>
    <property type="project" value="UniProtKB-SubCell"/>
</dbReference>
<dbReference type="EMBL" id="OZ035824">
    <property type="protein sequence ID" value="CAL1591618.1"/>
    <property type="molecule type" value="Genomic_DNA"/>
</dbReference>
<keyword evidence="5" id="KW-1185">Reference proteome</keyword>
<dbReference type="SUPFAM" id="SSF57302">
    <property type="entry name" value="Snake toxin-like"/>
    <property type="match status" value="2"/>
</dbReference>
<dbReference type="SMART" id="SM00134">
    <property type="entry name" value="LU"/>
    <property type="match status" value="1"/>
</dbReference>
<keyword evidence="2" id="KW-0964">Secreted</keyword>
<dbReference type="PANTHER" id="PTHR20914">
    <property type="entry name" value="LY6/PLAUR DOMAIN-CONTAINING PROTEIN 8"/>
    <property type="match status" value="1"/>
</dbReference>
<accession>A0AAV2KSC0</accession>
<feature type="domain" description="UPAR/Ly6" evidence="3">
    <location>
        <begin position="16"/>
        <end position="109"/>
    </location>
</feature>
<dbReference type="PANTHER" id="PTHR20914:SF9">
    <property type="entry name" value="COILED, ISOFORM A"/>
    <property type="match status" value="1"/>
</dbReference>
<gene>
    <name evidence="4" type="ORF">KC01_LOCUS20978</name>
</gene>
<dbReference type="Pfam" id="PF00021">
    <property type="entry name" value="UPAR_LY6"/>
    <property type="match status" value="2"/>
</dbReference>
<organism evidence="4 5">
    <name type="scientific">Knipowitschia caucasica</name>
    <name type="common">Caucasian dwarf goby</name>
    <name type="synonym">Pomatoschistus caucasicus</name>
    <dbReference type="NCBI Taxonomy" id="637954"/>
    <lineage>
        <taxon>Eukaryota</taxon>
        <taxon>Metazoa</taxon>
        <taxon>Chordata</taxon>
        <taxon>Craniata</taxon>
        <taxon>Vertebrata</taxon>
        <taxon>Euteleostomi</taxon>
        <taxon>Actinopterygii</taxon>
        <taxon>Neopterygii</taxon>
        <taxon>Teleostei</taxon>
        <taxon>Neoteleostei</taxon>
        <taxon>Acanthomorphata</taxon>
        <taxon>Gobiaria</taxon>
        <taxon>Gobiiformes</taxon>
        <taxon>Gobioidei</taxon>
        <taxon>Gobiidae</taxon>
        <taxon>Gobiinae</taxon>
        <taxon>Knipowitschia</taxon>
    </lineage>
</organism>
<sequence>MVFKRTNVNNQCVWALNCITCDFNDTSCTSPSSQTCTNGETMCVTATIITWTNINSATSRIKGCAAPSVCTSTGDVDFSLFTETTDILARASCCNSDDCNAANAVVQNSGLPTSLTCYSCDLSGVCPASTVTCYSLETACFSSSVIPATGGAAVPTHGCASQSFSTGAPSSSVVLLLMLQVFALIVARL</sequence>
<dbReference type="InterPro" id="IPR045860">
    <property type="entry name" value="Snake_toxin-like_sf"/>
</dbReference>
<evidence type="ECO:0000313" key="4">
    <source>
        <dbReference type="EMBL" id="CAL1591618.1"/>
    </source>
</evidence>
<proteinExistence type="predicted"/>
<dbReference type="InterPro" id="IPR016054">
    <property type="entry name" value="LY6_UPA_recep-like"/>
</dbReference>
<evidence type="ECO:0000313" key="5">
    <source>
        <dbReference type="Proteomes" id="UP001497482"/>
    </source>
</evidence>
<evidence type="ECO:0000259" key="3">
    <source>
        <dbReference type="SMART" id="SM00134"/>
    </source>
</evidence>
<protein>
    <recommendedName>
        <fullName evidence="3">UPAR/Ly6 domain-containing protein</fullName>
    </recommendedName>
</protein>
<comment type="subcellular location">
    <subcellularLocation>
        <location evidence="1">Secreted</location>
    </subcellularLocation>
</comment>
<evidence type="ECO:0000256" key="1">
    <source>
        <dbReference type="ARBA" id="ARBA00004613"/>
    </source>
</evidence>